<dbReference type="Proteomes" id="UP001060024">
    <property type="component" value="Segment"/>
</dbReference>
<gene>
    <name evidence="1" type="ORF">LMBV_021</name>
</gene>
<evidence type="ECO:0000313" key="2">
    <source>
        <dbReference type="EMBL" id="QJE49170.1"/>
    </source>
</evidence>
<dbReference type="EMBL" id="MK681856">
    <property type="protein sequence ID" value="QJE49170.1"/>
    <property type="molecule type" value="Genomic_DNA"/>
</dbReference>
<reference evidence="4 5" key="1">
    <citation type="submission" date="2019-03" db="EMBL/GenBank/DDBJ databases">
        <authorList>
            <person name="Winters A.D."/>
            <person name="Faisal M."/>
        </authorList>
    </citation>
    <scope>NUCLEOTIDE SEQUENCE [LARGE SCALE GENOMIC DNA]</scope>
    <source>
        <strain evidence="1 5">Alleghany 12-343</strain>
        <strain evidence="2 4">Pine 14-204</strain>
    </source>
</reference>
<evidence type="ECO:0000313" key="5">
    <source>
        <dbReference type="Proteomes" id="UP000503328"/>
    </source>
</evidence>
<dbReference type="Proteomes" id="UP000503328">
    <property type="component" value="Segment"/>
</dbReference>
<evidence type="ECO:0000313" key="6">
    <source>
        <dbReference type="Proteomes" id="UP001060024"/>
    </source>
</evidence>
<accession>A0A9E7TLL0</accession>
<dbReference type="EMBL" id="MW630113">
    <property type="protein sequence ID" value="UUY86212.1"/>
    <property type="molecule type" value="Genomic_DNA"/>
</dbReference>
<evidence type="ECO:0000313" key="1">
    <source>
        <dbReference type="EMBL" id="QJE49084.1"/>
    </source>
</evidence>
<name>A0A9E7TLL0_9VIRU</name>
<evidence type="ECO:0000313" key="3">
    <source>
        <dbReference type="EMBL" id="UUY86212.1"/>
    </source>
</evidence>
<dbReference type="Proteomes" id="UP000501740">
    <property type="component" value="Segment"/>
</dbReference>
<protein>
    <submittedName>
        <fullName evidence="3">Uncharacterized protein</fullName>
    </submittedName>
</protein>
<organism evidence="3 6">
    <name type="scientific">Largemouth bass virus</name>
    <dbReference type="NCBI Taxonomy" id="176656"/>
    <lineage>
        <taxon>Viruses</taxon>
        <taxon>Varidnaviria</taxon>
        <taxon>Bamfordvirae</taxon>
        <taxon>Nucleocytoviricota</taxon>
        <taxon>Megaviricetes</taxon>
        <taxon>Pimascovirales</taxon>
        <taxon>Pimascovirales incertae sedis</taxon>
        <taxon>Iridoviridae</taxon>
        <taxon>Alphairidovirinae</taxon>
        <taxon>Ranavirus</taxon>
        <taxon>Ranavirus micropterus1</taxon>
        <taxon>Santee-Cooper ranavirus</taxon>
    </lineage>
</organism>
<proteinExistence type="predicted"/>
<sequence length="101" mass="11264">MKGGKFWDMLTIRRTAKKRKICMGDLHAMELGISDQAVLAERAFELAKEARRIAEAAENVGAVAAANSLDFKYHEARGYGGKAYAVATLPRTWTKRYKSEV</sequence>
<reference evidence="3" key="2">
    <citation type="submission" date="2021-02" db="EMBL/GenBank/DDBJ databases">
        <authorList>
            <person name="Chen J."/>
            <person name="Hu H."/>
            <person name="Huang J."/>
            <person name="Yan X."/>
        </authorList>
    </citation>
    <scope>NUCLEOTIDE SEQUENCE</scope>
    <source>
        <strain evidence="3">GDOU</strain>
    </source>
</reference>
<dbReference type="EMBL" id="MK681855">
    <property type="protein sequence ID" value="QJE49084.1"/>
    <property type="molecule type" value="Genomic_DNA"/>
</dbReference>
<evidence type="ECO:0000313" key="4">
    <source>
        <dbReference type="Proteomes" id="UP000501740"/>
    </source>
</evidence>